<feature type="region of interest" description="Disordered" evidence="1">
    <location>
        <begin position="181"/>
        <end position="210"/>
    </location>
</feature>
<protein>
    <submittedName>
        <fullName evidence="3">DUF3667 domain-containing protein</fullName>
    </submittedName>
</protein>
<evidence type="ECO:0000313" key="3">
    <source>
        <dbReference type="EMBL" id="MXO61047.1"/>
    </source>
</evidence>
<accession>A0A6I4T1A9</accession>
<comment type="caution">
    <text evidence="3">The sequence shown here is derived from an EMBL/GenBank/DDBJ whole genome shotgun (WGS) entry which is preliminary data.</text>
</comment>
<dbReference type="OrthoDB" id="9111327at2"/>
<proteinExistence type="predicted"/>
<keyword evidence="2" id="KW-0472">Membrane</keyword>
<dbReference type="Pfam" id="PF12412">
    <property type="entry name" value="DUF3667"/>
    <property type="match status" value="1"/>
</dbReference>
<gene>
    <name evidence="3" type="ORF">GRI89_16005</name>
</gene>
<evidence type="ECO:0000256" key="2">
    <source>
        <dbReference type="SAM" id="Phobius"/>
    </source>
</evidence>
<sequence length="376" mass="41245">MSDFGEAVGSMVEGGLLARAVEPQAGEGKDGHTHEGACLNCGTAMVGQHCHACGQRAHVHKTLGAFMHDLLHGVFHLEGKTWHTLPMLAWKPGELTRRYIDGQRAYFVSPMALFLFSVFLMFAVFQIAGISTPDDLNTPGQVVSEETTDDLEGLRQARKAMGDDNPASPIIDTQIERLEKEAAGKDAESSATVEDAAPAPAATTNKAAADDGKEVLASTSDGLARITTDKNPTGISVIDRLIEKWRHNPELMAYKLQANSYKFSWLLIPLSIPFVWLLFLWRRRFGAYDHAVFVTYSLSFMTLLFVILTVLGQFGVSTALLVTVGTMVPIYHIYRQLKGAYGLSRFSALWRTSVLLVFIVVILALFLNVLLLLGAF</sequence>
<organism evidence="3 4">
    <name type="scientific">Croceibacterium salegens</name>
    <dbReference type="NCBI Taxonomy" id="1737568"/>
    <lineage>
        <taxon>Bacteria</taxon>
        <taxon>Pseudomonadati</taxon>
        <taxon>Pseudomonadota</taxon>
        <taxon>Alphaproteobacteria</taxon>
        <taxon>Sphingomonadales</taxon>
        <taxon>Erythrobacteraceae</taxon>
        <taxon>Croceibacterium</taxon>
    </lineage>
</organism>
<feature type="compositionally biased region" description="Low complexity" evidence="1">
    <location>
        <begin position="191"/>
        <end position="207"/>
    </location>
</feature>
<name>A0A6I4T1A9_9SPHN</name>
<keyword evidence="4" id="KW-1185">Reference proteome</keyword>
<keyword evidence="2" id="KW-0812">Transmembrane</keyword>
<feature type="transmembrane region" description="Helical" evidence="2">
    <location>
        <begin position="263"/>
        <end position="281"/>
    </location>
</feature>
<dbReference type="InterPro" id="IPR022134">
    <property type="entry name" value="DUF3667"/>
</dbReference>
<dbReference type="EMBL" id="WTYM01000058">
    <property type="protein sequence ID" value="MXO61047.1"/>
    <property type="molecule type" value="Genomic_DNA"/>
</dbReference>
<reference evidence="3 4" key="1">
    <citation type="submission" date="2019-12" db="EMBL/GenBank/DDBJ databases">
        <title>Genomic-based taxomic classification of the family Erythrobacteraceae.</title>
        <authorList>
            <person name="Xu L."/>
        </authorList>
    </citation>
    <scope>NUCLEOTIDE SEQUENCE [LARGE SCALE GENOMIC DNA]</scope>
    <source>
        <strain evidence="3 4">MCCC 1K01500</strain>
    </source>
</reference>
<dbReference type="RefSeq" id="WP_159797718.1">
    <property type="nucleotide sequence ID" value="NZ_WTYM01000058.1"/>
</dbReference>
<feature type="transmembrane region" description="Helical" evidence="2">
    <location>
        <begin position="293"/>
        <end position="311"/>
    </location>
</feature>
<evidence type="ECO:0000256" key="1">
    <source>
        <dbReference type="SAM" id="MobiDB-lite"/>
    </source>
</evidence>
<feature type="transmembrane region" description="Helical" evidence="2">
    <location>
        <begin position="317"/>
        <end position="334"/>
    </location>
</feature>
<feature type="transmembrane region" description="Helical" evidence="2">
    <location>
        <begin position="354"/>
        <end position="375"/>
    </location>
</feature>
<dbReference type="AlphaFoldDB" id="A0A6I4T1A9"/>
<keyword evidence="2" id="KW-1133">Transmembrane helix</keyword>
<dbReference type="Proteomes" id="UP000433652">
    <property type="component" value="Unassembled WGS sequence"/>
</dbReference>
<feature type="transmembrane region" description="Helical" evidence="2">
    <location>
        <begin position="105"/>
        <end position="128"/>
    </location>
</feature>
<evidence type="ECO:0000313" key="4">
    <source>
        <dbReference type="Proteomes" id="UP000433652"/>
    </source>
</evidence>